<protein>
    <recommendedName>
        <fullName evidence="5">Trehalase</fullName>
    </recommendedName>
</protein>
<evidence type="ECO:0000313" key="3">
    <source>
        <dbReference type="Proteomes" id="UP000033924"/>
    </source>
</evidence>
<dbReference type="GO" id="GO:0004555">
    <property type="term" value="F:alpha,alpha-trehalase activity"/>
    <property type="evidence" value="ECO:0007669"/>
    <property type="project" value="InterPro"/>
</dbReference>
<dbReference type="Proteomes" id="UP000033924">
    <property type="component" value="Unassembled WGS sequence"/>
</dbReference>
<name>A0A0M2KDW0_9GAMM</name>
<dbReference type="InterPro" id="IPR012341">
    <property type="entry name" value="6hp_glycosidase-like_sf"/>
</dbReference>
<dbReference type="Proteomes" id="UP000264980">
    <property type="component" value="Chromosome"/>
</dbReference>
<dbReference type="EMBL" id="JXNU01000003">
    <property type="protein sequence ID" value="KKF37129.1"/>
    <property type="molecule type" value="Genomic_DNA"/>
</dbReference>
<organism evidence="2 3">
    <name type="scientific">Erwinia tracheiphila</name>
    <dbReference type="NCBI Taxonomy" id="65700"/>
    <lineage>
        <taxon>Bacteria</taxon>
        <taxon>Pseudomonadati</taxon>
        <taxon>Pseudomonadota</taxon>
        <taxon>Gammaproteobacteria</taxon>
        <taxon>Enterobacterales</taxon>
        <taxon>Erwiniaceae</taxon>
        <taxon>Erwinia</taxon>
    </lineage>
</organism>
<dbReference type="SUPFAM" id="SSF48208">
    <property type="entry name" value="Six-hairpin glycosidases"/>
    <property type="match status" value="1"/>
</dbReference>
<dbReference type="Pfam" id="PF01204">
    <property type="entry name" value="Trehalase"/>
    <property type="match status" value="1"/>
</dbReference>
<dbReference type="PANTHER" id="PTHR23403">
    <property type="entry name" value="TREHALASE"/>
    <property type="match status" value="1"/>
</dbReference>
<keyword evidence="3" id="KW-1185">Reference proteome</keyword>
<dbReference type="EMBL" id="CP013970">
    <property type="protein sequence ID" value="AXF77989.1"/>
    <property type="molecule type" value="Genomic_DNA"/>
</dbReference>
<reference evidence="2 3" key="1">
    <citation type="submission" date="2015-01" db="EMBL/GenBank/DDBJ databases">
        <title>Erwinia tracheiphila.</title>
        <authorList>
            <person name="Shapiro L.R."/>
        </authorList>
    </citation>
    <scope>NUCLEOTIDE SEQUENCE [LARGE SCALE GENOMIC DNA]</scope>
    <source>
        <strain evidence="2 3">BuffGH</strain>
    </source>
</reference>
<dbReference type="PANTHER" id="PTHR23403:SF8">
    <property type="entry name" value="CYTOPLASMIC TREHALASE"/>
    <property type="match status" value="1"/>
</dbReference>
<dbReference type="InterPro" id="IPR008928">
    <property type="entry name" value="6-hairpin_glycosidase_sf"/>
</dbReference>
<gene>
    <name evidence="1" type="ORF">AV903_21475</name>
    <name evidence="2" type="ORF">SY86_19710</name>
</gene>
<evidence type="ECO:0000313" key="1">
    <source>
        <dbReference type="EMBL" id="AXF77989.1"/>
    </source>
</evidence>
<reference evidence="1 4" key="2">
    <citation type="submission" date="2016-01" db="EMBL/GenBank/DDBJ databases">
        <authorList>
            <person name="Oliw E.H."/>
        </authorList>
    </citation>
    <scope>NUCLEOTIDE SEQUENCE [LARGE SCALE GENOMIC DNA]</scope>
    <source>
        <strain evidence="1 4">MDcuke</strain>
    </source>
</reference>
<dbReference type="STRING" id="65700.SY86_19710"/>
<sequence>MAINGLLNDYGEALLAKEIASRGLQVVADTYYRHHKMVEKYNVVGSTPILAGGGEYPLQDGFGWASGVTRRLMTMYPDLVWTR</sequence>
<dbReference type="GO" id="GO:0005993">
    <property type="term" value="P:trehalose catabolic process"/>
    <property type="evidence" value="ECO:0007669"/>
    <property type="project" value="TreeGrafter"/>
</dbReference>
<accession>A0A0M2KDW0</accession>
<evidence type="ECO:0008006" key="5">
    <source>
        <dbReference type="Google" id="ProtNLM"/>
    </source>
</evidence>
<evidence type="ECO:0000313" key="2">
    <source>
        <dbReference type="EMBL" id="KKF37129.1"/>
    </source>
</evidence>
<dbReference type="AlphaFoldDB" id="A0A0M2KDW0"/>
<evidence type="ECO:0000313" key="4">
    <source>
        <dbReference type="Proteomes" id="UP000264980"/>
    </source>
</evidence>
<dbReference type="Gene3D" id="1.50.10.10">
    <property type="match status" value="1"/>
</dbReference>
<proteinExistence type="predicted"/>
<dbReference type="PATRIC" id="fig|65700.7.peg.4912"/>
<dbReference type="InterPro" id="IPR001661">
    <property type="entry name" value="Glyco_hydro_37"/>
</dbReference>